<reference evidence="5" key="1">
    <citation type="submission" date="2018-06" db="EMBL/GenBank/DDBJ databases">
        <authorList>
            <person name="Zhirakovskaya E."/>
        </authorList>
    </citation>
    <scope>NUCLEOTIDE SEQUENCE</scope>
</reference>
<accession>A0A3B0U414</accession>
<keyword evidence="3" id="KW-0663">Pyridoxal phosphate</keyword>
<evidence type="ECO:0000256" key="2">
    <source>
        <dbReference type="ARBA" id="ARBA00008639"/>
    </source>
</evidence>
<dbReference type="PANTHER" id="PTHR43780:SF2">
    <property type="entry name" value="1-AMINOCYCLOPROPANE-1-CARBOXYLATE DEAMINASE-RELATED"/>
    <property type="match status" value="1"/>
</dbReference>
<dbReference type="SUPFAM" id="SSF53686">
    <property type="entry name" value="Tryptophan synthase beta subunit-like PLP-dependent enzymes"/>
    <property type="match status" value="1"/>
</dbReference>
<dbReference type="EMBL" id="UOER01000464">
    <property type="protein sequence ID" value="VAW25615.1"/>
    <property type="molecule type" value="Genomic_DNA"/>
</dbReference>
<gene>
    <name evidence="5" type="ORF">MNBD_BACTEROID04-260</name>
</gene>
<dbReference type="PANTHER" id="PTHR43780">
    <property type="entry name" value="1-AMINOCYCLOPROPANE-1-CARBOXYLATE DEAMINASE-RELATED"/>
    <property type="match status" value="1"/>
</dbReference>
<sequence>MFLATKNSRIQQVHFSEIKDKGVTLYIKREDELHPFISGNKYRKLKYNLEEAFNQNKHTLVTFGGAYSNHIAATAAAGFNHNFKTIGIIRGDELANNLQEVIKNNPTLKFASEHNMQFEFVSRSAYRNKNTSEFIAKLKEKFGDFYLVPEGGTNHLAVKGCEEILTNSDEQYDIICSSVGTGGTISGLINSLKNHQKVIGFPALKGDFLQDEIKKYVLNNDNWSLNTTYHFGGYAKISEELITFINKFKSETSIPLDPVYTGKMLFGIVDLIKNNFFKKGTKIVAIHTGGLQGIDGMNILLERKNLPQIV</sequence>
<dbReference type="PIRSF" id="PIRSF006278">
    <property type="entry name" value="ACCD_DCysDesulf"/>
    <property type="match status" value="1"/>
</dbReference>
<proteinExistence type="inferred from homology"/>
<evidence type="ECO:0000256" key="3">
    <source>
        <dbReference type="ARBA" id="ARBA00022898"/>
    </source>
</evidence>
<evidence type="ECO:0000313" key="5">
    <source>
        <dbReference type="EMBL" id="VAW25615.1"/>
    </source>
</evidence>
<protein>
    <submittedName>
        <fullName evidence="5">Pyridoxal phosphate-dependent deaminase, putative</fullName>
    </submittedName>
</protein>
<dbReference type="Pfam" id="PF00291">
    <property type="entry name" value="PALP"/>
    <property type="match status" value="1"/>
</dbReference>
<dbReference type="InterPro" id="IPR027278">
    <property type="entry name" value="ACCD_DCysDesulf"/>
</dbReference>
<dbReference type="InterPro" id="IPR001926">
    <property type="entry name" value="TrpB-like_PALP"/>
</dbReference>
<dbReference type="AlphaFoldDB" id="A0A3B0U414"/>
<comment type="similarity">
    <text evidence="2">Belongs to the ACC deaminase/D-cysteine desulfhydrase family.</text>
</comment>
<evidence type="ECO:0000259" key="4">
    <source>
        <dbReference type="Pfam" id="PF00291"/>
    </source>
</evidence>
<name>A0A3B0U414_9ZZZZ</name>
<dbReference type="InterPro" id="IPR036052">
    <property type="entry name" value="TrpB-like_PALP_sf"/>
</dbReference>
<feature type="domain" description="Tryptophan synthase beta chain-like PALP" evidence="4">
    <location>
        <begin position="19"/>
        <end position="289"/>
    </location>
</feature>
<organism evidence="5">
    <name type="scientific">hydrothermal vent metagenome</name>
    <dbReference type="NCBI Taxonomy" id="652676"/>
    <lineage>
        <taxon>unclassified sequences</taxon>
        <taxon>metagenomes</taxon>
        <taxon>ecological metagenomes</taxon>
    </lineage>
</organism>
<comment type="cofactor">
    <cofactor evidence="1">
        <name>pyridoxal 5'-phosphate</name>
        <dbReference type="ChEBI" id="CHEBI:597326"/>
    </cofactor>
</comment>
<dbReference type="Gene3D" id="3.40.50.1100">
    <property type="match status" value="2"/>
</dbReference>
<dbReference type="GO" id="GO:0019148">
    <property type="term" value="F:D-cysteine desulfhydrase activity"/>
    <property type="evidence" value="ECO:0007669"/>
    <property type="project" value="TreeGrafter"/>
</dbReference>
<evidence type="ECO:0000256" key="1">
    <source>
        <dbReference type="ARBA" id="ARBA00001933"/>
    </source>
</evidence>